<dbReference type="Gene3D" id="3.40.50.150">
    <property type="entry name" value="Vaccinia Virus protein VP39"/>
    <property type="match status" value="1"/>
</dbReference>
<dbReference type="PIRSF" id="PIRSF018637">
    <property type="entry name" value="TrmK"/>
    <property type="match status" value="1"/>
</dbReference>
<dbReference type="SUPFAM" id="SSF53335">
    <property type="entry name" value="S-adenosyl-L-methionine-dependent methyltransferases"/>
    <property type="match status" value="1"/>
</dbReference>
<dbReference type="GO" id="GO:0032259">
    <property type="term" value="P:methylation"/>
    <property type="evidence" value="ECO:0007669"/>
    <property type="project" value="UniProtKB-KW"/>
</dbReference>
<keyword evidence="1" id="KW-0489">Methyltransferase</keyword>
<dbReference type="RefSeq" id="WP_181736520.1">
    <property type="nucleotide sequence ID" value="NZ_JACEOL010000001.1"/>
</dbReference>
<dbReference type="EMBL" id="JACEOL010000001">
    <property type="protein sequence ID" value="MBA4600734.1"/>
    <property type="molecule type" value="Genomic_DNA"/>
</dbReference>
<keyword evidence="2" id="KW-1185">Reference proteome</keyword>
<dbReference type="InterPro" id="IPR029063">
    <property type="entry name" value="SAM-dependent_MTases_sf"/>
</dbReference>
<accession>A0A7W1XPC0</accession>
<organism evidence="1 2">
    <name type="scientific">Thermoactinomyces mirandus</name>
    <dbReference type="NCBI Taxonomy" id="2756294"/>
    <lineage>
        <taxon>Bacteria</taxon>
        <taxon>Bacillati</taxon>
        <taxon>Bacillota</taxon>
        <taxon>Bacilli</taxon>
        <taxon>Bacillales</taxon>
        <taxon>Thermoactinomycetaceae</taxon>
        <taxon>Thermoactinomyces</taxon>
    </lineage>
</organism>
<keyword evidence="1" id="KW-0808">Transferase</keyword>
<dbReference type="AlphaFoldDB" id="A0A7W1XPC0"/>
<dbReference type="PANTHER" id="PTHR38451">
    <property type="entry name" value="TRNA (ADENINE(22)-N(1))-METHYLTRANSFERASE"/>
    <property type="match status" value="1"/>
</dbReference>
<gene>
    <name evidence="1" type="ORF">H2C83_00020</name>
</gene>
<proteinExistence type="predicted"/>
<evidence type="ECO:0000313" key="1">
    <source>
        <dbReference type="EMBL" id="MBA4600734.1"/>
    </source>
</evidence>
<dbReference type="InterPro" id="IPR006901">
    <property type="entry name" value="TrmK"/>
</dbReference>
<comment type="caution">
    <text evidence="1">The sequence shown here is derived from an EMBL/GenBank/DDBJ whole genome shotgun (WGS) entry which is preliminary data.</text>
</comment>
<dbReference type="Pfam" id="PF04816">
    <property type="entry name" value="TrmK"/>
    <property type="match status" value="1"/>
</dbReference>
<name>A0A7W1XPC0_9BACL</name>
<reference evidence="1 2" key="1">
    <citation type="submission" date="2020-07" db="EMBL/GenBank/DDBJ databases">
        <title>Thermoactinomyces phylogeny.</title>
        <authorList>
            <person name="Dunlap C."/>
        </authorList>
    </citation>
    <scope>NUCLEOTIDE SEQUENCE [LARGE SCALE GENOMIC DNA]</scope>
    <source>
        <strain evidence="1 2">AMNI-1</strain>
    </source>
</reference>
<dbReference type="Proteomes" id="UP000538292">
    <property type="component" value="Unassembled WGS sequence"/>
</dbReference>
<evidence type="ECO:0000313" key="2">
    <source>
        <dbReference type="Proteomes" id="UP000538292"/>
    </source>
</evidence>
<sequence length="247" mass="27499">MLDCDPFVLSPRLLALTEWIPEGSRVADIGADHAYLLIHLAKTGRLSHGIVGELNHGPYENARRSIAGFGVADFIDVRLGNGLSVLGKNEVDVIVIAGMGGSLICQILAEGKEKLENAKRLVLQPNIGGRSVRLWLKENGFRLAGEMLVDDGGILYEALVAKHGEETVYEEIGELSEETLAEIGPLLWKNRHPLLKWKVEQIWNAKQRIFNGLQNAKSQTAIDKRRELETDLKEWERVKKCLCTDLT</sequence>
<protein>
    <submittedName>
        <fullName evidence="1">SAM-dependent methyltransferase</fullName>
    </submittedName>
</protein>
<dbReference type="PANTHER" id="PTHR38451:SF1">
    <property type="entry name" value="TRNA (ADENINE(22)-N(1))-METHYLTRANSFERASE"/>
    <property type="match status" value="1"/>
</dbReference>
<dbReference type="GO" id="GO:0160105">
    <property type="term" value="F:tRNA (adenine(22)-N1)-methyltransferase activity"/>
    <property type="evidence" value="ECO:0007669"/>
    <property type="project" value="InterPro"/>
</dbReference>